<proteinExistence type="predicted"/>
<evidence type="ECO:0000256" key="1">
    <source>
        <dbReference type="SAM" id="Phobius"/>
    </source>
</evidence>
<keyword evidence="3" id="KW-1185">Reference proteome</keyword>
<dbReference type="Proteomes" id="UP000283644">
    <property type="component" value="Unassembled WGS sequence"/>
</dbReference>
<keyword evidence="1" id="KW-1133">Transmembrane helix</keyword>
<dbReference type="PANTHER" id="PTHR38441">
    <property type="entry name" value="INTEGRAL MEMBRANE PROTEIN-RELATED"/>
    <property type="match status" value="1"/>
</dbReference>
<protein>
    <submittedName>
        <fullName evidence="2">DUF485 domain-containing protein</fullName>
    </submittedName>
</protein>
<sequence length="141" mass="15873">MEAGDGRHTSPLLEVPVSHDVSPHVQADRHDPVYDELHASAEFVELRRRYRSFVFPATVAFLSWYLLYVVLSNWAGGFMSTKLVGNINVALVFGLLQFATTFLIAWVYSRYSTSRLDPLARQLDERFIALEGKSSRGTGGH</sequence>
<evidence type="ECO:0000313" key="2">
    <source>
        <dbReference type="EMBL" id="RHW29079.1"/>
    </source>
</evidence>
<dbReference type="EMBL" id="QXGH01000004">
    <property type="protein sequence ID" value="RHW29079.1"/>
    <property type="molecule type" value="Genomic_DNA"/>
</dbReference>
<dbReference type="PANTHER" id="PTHR38441:SF1">
    <property type="entry name" value="MEMBRANE PROTEIN"/>
    <property type="match status" value="1"/>
</dbReference>
<accession>A0A417Y8P5</accession>
<keyword evidence="1" id="KW-0812">Transmembrane</keyword>
<evidence type="ECO:0000313" key="3">
    <source>
        <dbReference type="Proteomes" id="UP000283644"/>
    </source>
</evidence>
<feature type="transmembrane region" description="Helical" evidence="1">
    <location>
        <begin position="53"/>
        <end position="75"/>
    </location>
</feature>
<dbReference type="AlphaFoldDB" id="A0A417Y8P5"/>
<reference evidence="2 3" key="1">
    <citation type="submission" date="2018-09" db="EMBL/GenBank/DDBJ databases">
        <title>Genome sequencing of Nocardioides immobilis CCTCC AB 2017083 for comparison to Nocardioides silvaticus.</title>
        <authorList>
            <person name="Li C."/>
            <person name="Wang G."/>
        </authorList>
    </citation>
    <scope>NUCLEOTIDE SEQUENCE [LARGE SCALE GENOMIC DNA]</scope>
    <source>
        <strain evidence="2 3">CCTCC AB 2017083</strain>
    </source>
</reference>
<feature type="transmembrane region" description="Helical" evidence="1">
    <location>
        <begin position="87"/>
        <end position="108"/>
    </location>
</feature>
<keyword evidence="1" id="KW-0472">Membrane</keyword>
<gene>
    <name evidence="2" type="ORF">D0Z08_00690</name>
</gene>
<dbReference type="OrthoDB" id="3543412at2"/>
<dbReference type="InterPro" id="IPR007436">
    <property type="entry name" value="DUF485"/>
</dbReference>
<organism evidence="2 3">
    <name type="scientific">Nocardioides immobilis</name>
    <dbReference type="NCBI Taxonomy" id="2049295"/>
    <lineage>
        <taxon>Bacteria</taxon>
        <taxon>Bacillati</taxon>
        <taxon>Actinomycetota</taxon>
        <taxon>Actinomycetes</taxon>
        <taxon>Propionibacteriales</taxon>
        <taxon>Nocardioidaceae</taxon>
        <taxon>Nocardioides</taxon>
    </lineage>
</organism>
<comment type="caution">
    <text evidence="2">The sequence shown here is derived from an EMBL/GenBank/DDBJ whole genome shotgun (WGS) entry which is preliminary data.</text>
</comment>
<dbReference type="Pfam" id="PF04341">
    <property type="entry name" value="DUF485"/>
    <property type="match status" value="1"/>
</dbReference>
<name>A0A417Y8P5_9ACTN</name>